<comment type="caution">
    <text evidence="1">The sequence shown here is derived from an EMBL/GenBank/DDBJ whole genome shotgun (WGS) entry which is preliminary data.</text>
</comment>
<proteinExistence type="predicted"/>
<sequence>MTRRAFGWPQGEGAQWKPLYPGFIWPKISRRRDKGLIKGQKRGGRISRFYQDGGVARRQLAVFKWFLAKVMRLRKKLAHIFIR</sequence>
<accession>A0A2N3IST0</accession>
<evidence type="ECO:0000313" key="1">
    <source>
        <dbReference type="EMBL" id="PKQ74869.1"/>
    </source>
</evidence>
<dbReference type="AlphaFoldDB" id="A0A2N3IST0"/>
<evidence type="ECO:0000313" key="2">
    <source>
        <dbReference type="Proteomes" id="UP000233467"/>
    </source>
</evidence>
<reference evidence="1 2" key="1">
    <citation type="journal article" date="2017" name="Front. Microbiol.">
        <title>Strong Genomic and Phenotypic Heterogeneity in the Aeromonas sobria Species Complex.</title>
        <authorList>
            <person name="Gauthier J."/>
            <person name="Vincent A.T."/>
            <person name="Charette S.J."/>
            <person name="Derome N."/>
        </authorList>
    </citation>
    <scope>NUCLEOTIDE SEQUENCE [LARGE SCALE GENOMIC DNA]</scope>
    <source>
        <strain evidence="1 2">TM18</strain>
    </source>
</reference>
<gene>
    <name evidence="1" type="ORF">CJP16_15875</name>
</gene>
<name>A0A2N3IST0_AERSO</name>
<protein>
    <submittedName>
        <fullName evidence="1">Uncharacterized protein</fullName>
    </submittedName>
</protein>
<dbReference type="Proteomes" id="UP000233467">
    <property type="component" value="Unassembled WGS sequence"/>
</dbReference>
<dbReference type="EMBL" id="NQMM01000046">
    <property type="protein sequence ID" value="PKQ74869.1"/>
    <property type="molecule type" value="Genomic_DNA"/>
</dbReference>
<organism evidence="1 2">
    <name type="scientific">Aeromonas sobria</name>
    <dbReference type="NCBI Taxonomy" id="646"/>
    <lineage>
        <taxon>Bacteria</taxon>
        <taxon>Pseudomonadati</taxon>
        <taxon>Pseudomonadota</taxon>
        <taxon>Gammaproteobacteria</taxon>
        <taxon>Aeromonadales</taxon>
        <taxon>Aeromonadaceae</taxon>
        <taxon>Aeromonas</taxon>
    </lineage>
</organism>
<keyword evidence="2" id="KW-1185">Reference proteome</keyword>